<dbReference type="Pfam" id="PF05258">
    <property type="entry name" value="DciA"/>
    <property type="match status" value="1"/>
</dbReference>
<accession>A0A1I1VN98</accession>
<evidence type="ECO:0000256" key="2">
    <source>
        <dbReference type="HAMAP-Rule" id="MF_00630"/>
    </source>
</evidence>
<dbReference type="PANTHER" id="PTHR36456:SF1">
    <property type="entry name" value="UPF0232 PROTEIN SCO3875"/>
    <property type="match status" value="1"/>
</dbReference>
<proteinExistence type="inferred from homology"/>
<dbReference type="RefSeq" id="WP_245755310.1">
    <property type="nucleotide sequence ID" value="NZ_FOMZ01000004.1"/>
</dbReference>
<evidence type="ECO:0000256" key="1">
    <source>
        <dbReference type="ARBA" id="ARBA00006200"/>
    </source>
</evidence>
<dbReference type="InterPro" id="IPR023007">
    <property type="entry name" value="UPF0232_actinobac"/>
</dbReference>
<evidence type="ECO:0000313" key="4">
    <source>
        <dbReference type="EMBL" id="SFD84294.1"/>
    </source>
</evidence>
<gene>
    <name evidence="4" type="ORF">SAMN04487819_10421</name>
</gene>
<feature type="compositionally biased region" description="Basic residues" evidence="3">
    <location>
        <begin position="106"/>
        <end position="123"/>
    </location>
</feature>
<reference evidence="5" key="1">
    <citation type="submission" date="2016-10" db="EMBL/GenBank/DDBJ databases">
        <authorList>
            <person name="Varghese N."/>
            <person name="Submissions S."/>
        </authorList>
    </citation>
    <scope>NUCLEOTIDE SEQUENCE [LARGE SCALE GENOMIC DNA]</scope>
    <source>
        <strain evidence="5">DSM 45004</strain>
    </source>
</reference>
<dbReference type="HAMAP" id="MF_00630">
    <property type="entry name" value="UPF0232"/>
    <property type="match status" value="1"/>
</dbReference>
<dbReference type="PANTHER" id="PTHR36456">
    <property type="entry name" value="UPF0232 PROTEIN SCO3875"/>
    <property type="match status" value="1"/>
</dbReference>
<sequence>MPNEFGGRPRSAAERDALFASWRPARPAPGGAPASPGGADSEHGVTVGDRTVDSVDNSKGASSSRDTTSADRRATGPEPVGAAGERTTGSDLARAALQAAREKSKARPRGRGARPTGRTRRSRGWSGPDADDRDPQELGRLLRRVVDARGWSERLTGGQLFGRWAELVGEEIAAHSEPVELSEGVLTLRAESTAWATELRLLQRQLVQRIADGLGSRVVRRIKVSGPAAPSWRHGPRHISGRGPRDTYG</sequence>
<keyword evidence="5" id="KW-1185">Reference proteome</keyword>
<comment type="similarity">
    <text evidence="1 2">Belongs to the UPF0232 family.</text>
</comment>
<feature type="compositionally biased region" description="Low complexity" evidence="3">
    <location>
        <begin position="23"/>
        <end position="39"/>
    </location>
</feature>
<dbReference type="InterPro" id="IPR007922">
    <property type="entry name" value="DciA-like"/>
</dbReference>
<dbReference type="AlphaFoldDB" id="A0A1I1VN98"/>
<evidence type="ECO:0000313" key="5">
    <source>
        <dbReference type="Proteomes" id="UP000198716"/>
    </source>
</evidence>
<organism evidence="4 5">
    <name type="scientific">Actinopolyspora alba</name>
    <dbReference type="NCBI Taxonomy" id="673379"/>
    <lineage>
        <taxon>Bacteria</taxon>
        <taxon>Bacillati</taxon>
        <taxon>Actinomycetota</taxon>
        <taxon>Actinomycetes</taxon>
        <taxon>Actinopolysporales</taxon>
        <taxon>Actinopolysporaceae</taxon>
        <taxon>Actinopolyspora</taxon>
        <taxon>Actinopolyspora alba group</taxon>
    </lineage>
</organism>
<dbReference type="Proteomes" id="UP000198716">
    <property type="component" value="Unassembled WGS sequence"/>
</dbReference>
<feature type="region of interest" description="Disordered" evidence="3">
    <location>
        <begin position="1"/>
        <end position="136"/>
    </location>
</feature>
<name>A0A1I1VN98_9ACTN</name>
<evidence type="ECO:0000256" key="3">
    <source>
        <dbReference type="SAM" id="MobiDB-lite"/>
    </source>
</evidence>
<protein>
    <recommendedName>
        <fullName evidence="2">UPF0232 protein SAMN04487819_10421</fullName>
    </recommendedName>
</protein>
<dbReference type="EMBL" id="FOMZ01000004">
    <property type="protein sequence ID" value="SFD84294.1"/>
    <property type="molecule type" value="Genomic_DNA"/>
</dbReference>
<feature type="region of interest" description="Disordered" evidence="3">
    <location>
        <begin position="227"/>
        <end position="249"/>
    </location>
</feature>